<sequence length="99" mass="11560">MTQVKLFKNRNAKVNGLSKIAMRRYICSGYETIMNLNVIIDSADDRRGDKNGVIQRRGRHQQYRATWTGRLWEPGERSRRLRRRKLITISGQKGVDGEL</sequence>
<organism evidence="1 2">
    <name type="scientific">Parascaris univalens</name>
    <name type="common">Nematode worm</name>
    <dbReference type="NCBI Taxonomy" id="6257"/>
    <lineage>
        <taxon>Eukaryota</taxon>
        <taxon>Metazoa</taxon>
        <taxon>Ecdysozoa</taxon>
        <taxon>Nematoda</taxon>
        <taxon>Chromadorea</taxon>
        <taxon>Rhabditida</taxon>
        <taxon>Spirurina</taxon>
        <taxon>Ascaridomorpha</taxon>
        <taxon>Ascaridoidea</taxon>
        <taxon>Ascarididae</taxon>
        <taxon>Parascaris</taxon>
    </lineage>
</organism>
<reference evidence="2" key="1">
    <citation type="submission" date="2022-11" db="UniProtKB">
        <authorList>
            <consortium name="WormBaseParasite"/>
        </authorList>
    </citation>
    <scope>IDENTIFICATION</scope>
</reference>
<evidence type="ECO:0000313" key="2">
    <source>
        <dbReference type="WBParaSite" id="PgR010_g084_t01"/>
    </source>
</evidence>
<dbReference type="Proteomes" id="UP000887569">
    <property type="component" value="Unplaced"/>
</dbReference>
<evidence type="ECO:0000313" key="1">
    <source>
        <dbReference type="Proteomes" id="UP000887569"/>
    </source>
</evidence>
<keyword evidence="1" id="KW-1185">Reference proteome</keyword>
<name>A0A915AJV0_PARUN</name>
<accession>A0A915AJV0</accession>
<dbReference type="AlphaFoldDB" id="A0A915AJV0"/>
<protein>
    <submittedName>
        <fullName evidence="2">Uncharacterized protein</fullName>
    </submittedName>
</protein>
<proteinExistence type="predicted"/>
<dbReference type="WBParaSite" id="PgR010_g084_t01">
    <property type="protein sequence ID" value="PgR010_g084_t01"/>
    <property type="gene ID" value="PgR010_g084"/>
</dbReference>